<dbReference type="EMBL" id="JACEEZ010008414">
    <property type="protein sequence ID" value="KAG0723296.1"/>
    <property type="molecule type" value="Genomic_DNA"/>
</dbReference>
<feature type="region of interest" description="Disordered" evidence="1">
    <location>
        <begin position="17"/>
        <end position="40"/>
    </location>
</feature>
<sequence>MNSDHDLLTRRGKCTHSAGAGLVTGTRRSLPLPAPGTTLEAGDLEDQQAAFECASEAQNRGQQGEPALQDPPASQVKNTEVEEPSPQTLNMTAAGEEGEEAIRPVR</sequence>
<protein>
    <submittedName>
        <fullName evidence="2">Uncharacterized protein</fullName>
    </submittedName>
</protein>
<accession>A0A8J4YHF6</accession>
<dbReference type="AlphaFoldDB" id="A0A8J4YHF6"/>
<reference evidence="2" key="1">
    <citation type="submission" date="2020-07" db="EMBL/GenBank/DDBJ databases">
        <title>The High-quality genome of the commercially important snow crab, Chionoecetes opilio.</title>
        <authorList>
            <person name="Jeong J.-H."/>
            <person name="Ryu S."/>
        </authorList>
    </citation>
    <scope>NUCLEOTIDE SEQUENCE</scope>
    <source>
        <strain evidence="2">MADBK_172401_WGS</strain>
        <tissue evidence="2">Digestive gland</tissue>
    </source>
</reference>
<evidence type="ECO:0000313" key="2">
    <source>
        <dbReference type="EMBL" id="KAG0723296.1"/>
    </source>
</evidence>
<organism evidence="2 3">
    <name type="scientific">Chionoecetes opilio</name>
    <name type="common">Atlantic snow crab</name>
    <name type="synonym">Cancer opilio</name>
    <dbReference type="NCBI Taxonomy" id="41210"/>
    <lineage>
        <taxon>Eukaryota</taxon>
        <taxon>Metazoa</taxon>
        <taxon>Ecdysozoa</taxon>
        <taxon>Arthropoda</taxon>
        <taxon>Crustacea</taxon>
        <taxon>Multicrustacea</taxon>
        <taxon>Malacostraca</taxon>
        <taxon>Eumalacostraca</taxon>
        <taxon>Eucarida</taxon>
        <taxon>Decapoda</taxon>
        <taxon>Pleocyemata</taxon>
        <taxon>Brachyura</taxon>
        <taxon>Eubrachyura</taxon>
        <taxon>Majoidea</taxon>
        <taxon>Majidae</taxon>
        <taxon>Chionoecetes</taxon>
    </lineage>
</organism>
<dbReference type="Proteomes" id="UP000770661">
    <property type="component" value="Unassembled WGS sequence"/>
</dbReference>
<comment type="caution">
    <text evidence="2">The sequence shown here is derived from an EMBL/GenBank/DDBJ whole genome shotgun (WGS) entry which is preliminary data.</text>
</comment>
<proteinExistence type="predicted"/>
<name>A0A8J4YHF6_CHIOP</name>
<gene>
    <name evidence="2" type="ORF">GWK47_005547</name>
</gene>
<evidence type="ECO:0000313" key="3">
    <source>
        <dbReference type="Proteomes" id="UP000770661"/>
    </source>
</evidence>
<evidence type="ECO:0000256" key="1">
    <source>
        <dbReference type="SAM" id="MobiDB-lite"/>
    </source>
</evidence>
<keyword evidence="3" id="KW-1185">Reference proteome</keyword>
<feature type="region of interest" description="Disordered" evidence="1">
    <location>
        <begin position="54"/>
        <end position="106"/>
    </location>
</feature>